<reference evidence="4" key="1">
    <citation type="submission" date="2022-03" db="EMBL/GenBank/DDBJ databases">
        <title>Pseudomonas marianensis sp. nov., a marine bacterium isolated from deep-sea sediments of the Mariana Trench.</title>
        <authorList>
            <person name="Wei Y."/>
        </authorList>
    </citation>
    <scope>NUCLEOTIDE SEQUENCE</scope>
    <source>
        <strain evidence="4">PS1</strain>
    </source>
</reference>
<protein>
    <submittedName>
        <fullName evidence="4">Transporter substrate-binding domain-containing protein</fullName>
    </submittedName>
</protein>
<dbReference type="PANTHER" id="PTHR35936">
    <property type="entry name" value="MEMBRANE-BOUND LYTIC MUREIN TRANSGLYCOSYLASE F"/>
    <property type="match status" value="1"/>
</dbReference>
<dbReference type="Proteomes" id="UP001139682">
    <property type="component" value="Unassembled WGS sequence"/>
</dbReference>
<proteinExistence type="inferred from homology"/>
<dbReference type="AlphaFoldDB" id="A0A9X2AVG0"/>
<evidence type="ECO:0000256" key="1">
    <source>
        <dbReference type="ARBA" id="ARBA00010333"/>
    </source>
</evidence>
<keyword evidence="5" id="KW-1185">Reference proteome</keyword>
<dbReference type="SMART" id="SM00062">
    <property type="entry name" value="PBPb"/>
    <property type="match status" value="1"/>
</dbReference>
<evidence type="ECO:0000313" key="5">
    <source>
        <dbReference type="Proteomes" id="UP001139682"/>
    </source>
</evidence>
<name>A0A9X2AVG0_9GAMM</name>
<evidence type="ECO:0000256" key="2">
    <source>
        <dbReference type="ARBA" id="ARBA00022729"/>
    </source>
</evidence>
<comment type="similarity">
    <text evidence="1">Belongs to the bacterial solute-binding protein 3 family.</text>
</comment>
<evidence type="ECO:0000259" key="3">
    <source>
        <dbReference type="SMART" id="SM00062"/>
    </source>
</evidence>
<gene>
    <name evidence="4" type="ORF">MST27_12380</name>
</gene>
<evidence type="ECO:0000313" key="4">
    <source>
        <dbReference type="EMBL" id="MCJ0974166.1"/>
    </source>
</evidence>
<dbReference type="Pfam" id="PF00497">
    <property type="entry name" value="SBP_bac_3"/>
    <property type="match status" value="1"/>
</dbReference>
<accession>A0A9X2AVG0</accession>
<feature type="domain" description="Solute-binding protein family 3/N-terminal" evidence="3">
    <location>
        <begin position="43"/>
        <end position="243"/>
    </location>
</feature>
<dbReference type="InterPro" id="IPR001638">
    <property type="entry name" value="Solute-binding_3/MltF_N"/>
</dbReference>
<dbReference type="PANTHER" id="PTHR35936:SF6">
    <property type="entry name" value="AMINO ACID ABC TRANSPORTER SUBSTRATE-BINDING PAAT FAMILY PROTEIN"/>
    <property type="match status" value="1"/>
</dbReference>
<dbReference type="RefSeq" id="WP_243606245.1">
    <property type="nucleotide sequence ID" value="NZ_JALGRD010000006.1"/>
</dbReference>
<dbReference type="Gene3D" id="3.40.190.10">
    <property type="entry name" value="Periplasmic binding protein-like II"/>
    <property type="match status" value="2"/>
</dbReference>
<dbReference type="EMBL" id="JALGRD010000006">
    <property type="protein sequence ID" value="MCJ0974166.1"/>
    <property type="molecule type" value="Genomic_DNA"/>
</dbReference>
<dbReference type="SUPFAM" id="SSF53850">
    <property type="entry name" value="Periplasmic binding protein-like II"/>
    <property type="match status" value="1"/>
</dbReference>
<comment type="caution">
    <text evidence="4">The sequence shown here is derived from an EMBL/GenBank/DDBJ whole genome shotgun (WGS) entry which is preliminary data.</text>
</comment>
<sequence>MRAISLTVSIMVASAPALGDDRPLRFSVSDSSTMPMVRLAQGKVTAGILHDLHQRIAEKIGRQAEQVVMSRSRIQPLLAEGTVDVSCYVNPAWIDEHRASYRWSVPFMTQRIQLVAAATTPPTTIEHLRDERIGTVLGFTYPELEPSFRDATLTRDDARTESQVLAKLAAGRYRYALSSETALAWFNRDRPAERKLRTMDQFVEYSIHCLVRDEPDVPANEILEAMQQLQDDGEFEAILAKYR</sequence>
<keyword evidence="2" id="KW-0732">Signal</keyword>
<organism evidence="4 5">
    <name type="scientific">Stutzerimonas marianensis</name>
    <dbReference type="NCBI Taxonomy" id="2929513"/>
    <lineage>
        <taxon>Bacteria</taxon>
        <taxon>Pseudomonadati</taxon>
        <taxon>Pseudomonadota</taxon>
        <taxon>Gammaproteobacteria</taxon>
        <taxon>Pseudomonadales</taxon>
        <taxon>Pseudomonadaceae</taxon>
        <taxon>Stutzerimonas</taxon>
    </lineage>
</organism>